<dbReference type="EMBL" id="CAJMWX010000394">
    <property type="protein sequence ID" value="CAE6415427.1"/>
    <property type="molecule type" value="Genomic_DNA"/>
</dbReference>
<feature type="transmembrane region" description="Helical" evidence="2">
    <location>
        <begin position="506"/>
        <end position="530"/>
    </location>
</feature>
<dbReference type="PANTHER" id="PTHR34391:SF2">
    <property type="entry name" value="TRP C-TERMINAL DOMAIN-CONTAINING PROTEIN"/>
    <property type="match status" value="1"/>
</dbReference>
<evidence type="ECO:0000313" key="5">
    <source>
        <dbReference type="Proteomes" id="UP000663888"/>
    </source>
</evidence>
<feature type="transmembrane region" description="Helical" evidence="2">
    <location>
        <begin position="419"/>
        <end position="438"/>
    </location>
</feature>
<feature type="chain" id="PRO_5034209636" evidence="3">
    <location>
        <begin position="32"/>
        <end position="686"/>
    </location>
</feature>
<evidence type="ECO:0000256" key="3">
    <source>
        <dbReference type="SAM" id="SignalP"/>
    </source>
</evidence>
<feature type="transmembrane region" description="Helical" evidence="2">
    <location>
        <begin position="569"/>
        <end position="590"/>
    </location>
</feature>
<dbReference type="GO" id="GO:0005794">
    <property type="term" value="C:Golgi apparatus"/>
    <property type="evidence" value="ECO:0007669"/>
    <property type="project" value="TreeGrafter"/>
</dbReference>
<feature type="transmembrane region" description="Helical" evidence="2">
    <location>
        <begin position="168"/>
        <end position="193"/>
    </location>
</feature>
<accession>A0A8H3AA43</accession>
<keyword evidence="3" id="KW-0732">Signal</keyword>
<feature type="transmembrane region" description="Helical" evidence="2">
    <location>
        <begin position="344"/>
        <end position="365"/>
    </location>
</feature>
<keyword evidence="2" id="KW-1133">Transmembrane helix</keyword>
<keyword evidence="2" id="KW-0472">Membrane</keyword>
<dbReference type="InterPro" id="IPR005344">
    <property type="entry name" value="TMEM33/Pom33"/>
</dbReference>
<reference evidence="4" key="1">
    <citation type="submission" date="2021-01" db="EMBL/GenBank/DDBJ databases">
        <authorList>
            <person name="Kaushik A."/>
        </authorList>
    </citation>
    <scope>NUCLEOTIDE SEQUENCE</scope>
    <source>
        <strain evidence="4">AG4-R118</strain>
    </source>
</reference>
<name>A0A8H3AA43_9AGAM</name>
<dbReference type="GO" id="GO:0016020">
    <property type="term" value="C:membrane"/>
    <property type="evidence" value="ECO:0007669"/>
    <property type="project" value="InterPro"/>
</dbReference>
<gene>
    <name evidence="4" type="ORF">RDB_LOCUS16155</name>
</gene>
<comment type="caution">
    <text evidence="4">The sequence shown here is derived from an EMBL/GenBank/DDBJ whole genome shotgun (WGS) entry which is preliminary data.</text>
</comment>
<feature type="region of interest" description="Disordered" evidence="1">
    <location>
        <begin position="292"/>
        <end position="326"/>
    </location>
</feature>
<sequence length="686" mass="77287">MASSQAPHYAWACGHLLLLLCTVLWLPSALRSPFTTPKTAYSYRLAYLGGLTSYGIVCFKALGTPAANLAFLKRAMADENCQYFMLALYWLVTKPISLSLVPYAIFSTFHVLTFVRTTVLPKLAPPKPPAREGDRQAKDTSLQRQLHQIVKAQYDPAMNICAWAELVILLRTIVGVFFFWNGFIAPIAFAHFLRLRYYYSMFSRNAIKAADGHIQTYVNGTPAAKAGQMAAFRTPYHPSVSSSSVLDMDRQAPSNQTMTFPYHSHTHFNSSPHSAFHSIDSPYPPYATKQSMSDFSTTLGHGDPESATIDAVNRPPDEDPDPPRAPTLLSRLGRLIPNSFYCRLYLLAVLIELAVDVVIEGIIYLKMRDTLDAMDGTDSTDQQADDLTVKRLPVYLGIFAFAHVYQFILAMFAVHQRNIMQFVFLGIFNMALLIYSIIQIDEIRVKSEVVINESSQQAVKALTATIPCVISLAQVVYVGLAWKIYQEFGWKVYKLLGADRLVKKMYANYLFFECLIKFDGFFWVGFSVQYLALVLSPGDVEYYLTLAMTPGCFLVLLVGHLAARHENKWMMISFFLGCLCALIYFIYKLYRMWSLRELPEYTRIFKSHSIFAGVSIVFLLITFAAGLLVWNNFGKGLKKQMDKADHAKKQAESMGINGHKRSGTVVSSYMMNGTSGPKRNNRMSIE</sequence>
<evidence type="ECO:0000256" key="1">
    <source>
        <dbReference type="SAM" id="MobiDB-lite"/>
    </source>
</evidence>
<dbReference type="AlphaFoldDB" id="A0A8H3AA43"/>
<proteinExistence type="predicted"/>
<protein>
    <submittedName>
        <fullName evidence="4">Uncharacterized protein</fullName>
    </submittedName>
</protein>
<dbReference type="Pfam" id="PF03661">
    <property type="entry name" value="TMEM33_Pom33"/>
    <property type="match status" value="1"/>
</dbReference>
<feature type="signal peptide" evidence="3">
    <location>
        <begin position="1"/>
        <end position="31"/>
    </location>
</feature>
<dbReference type="InterPro" id="IPR040410">
    <property type="entry name" value="UPF0658_Golgi"/>
</dbReference>
<feature type="transmembrane region" description="Helical" evidence="2">
    <location>
        <begin position="83"/>
        <end position="106"/>
    </location>
</feature>
<organism evidence="4 5">
    <name type="scientific">Rhizoctonia solani</name>
    <dbReference type="NCBI Taxonomy" id="456999"/>
    <lineage>
        <taxon>Eukaryota</taxon>
        <taxon>Fungi</taxon>
        <taxon>Dikarya</taxon>
        <taxon>Basidiomycota</taxon>
        <taxon>Agaricomycotina</taxon>
        <taxon>Agaricomycetes</taxon>
        <taxon>Cantharellales</taxon>
        <taxon>Ceratobasidiaceae</taxon>
        <taxon>Rhizoctonia</taxon>
    </lineage>
</organism>
<evidence type="ECO:0000313" key="4">
    <source>
        <dbReference type="EMBL" id="CAE6415427.1"/>
    </source>
</evidence>
<feature type="transmembrane region" description="Helical" evidence="2">
    <location>
        <begin position="458"/>
        <end position="485"/>
    </location>
</feature>
<feature type="transmembrane region" description="Helical" evidence="2">
    <location>
        <begin position="542"/>
        <end position="562"/>
    </location>
</feature>
<dbReference type="PANTHER" id="PTHR34391">
    <property type="entry name" value="UPF0658 GOLGI APPARATUS MEMBRANE PROTEIN C1952.10C-RELATED"/>
    <property type="match status" value="1"/>
</dbReference>
<feature type="transmembrane region" description="Helical" evidence="2">
    <location>
        <begin position="41"/>
        <end position="62"/>
    </location>
</feature>
<keyword evidence="2" id="KW-0812">Transmembrane</keyword>
<evidence type="ECO:0000256" key="2">
    <source>
        <dbReference type="SAM" id="Phobius"/>
    </source>
</evidence>
<dbReference type="Proteomes" id="UP000663888">
    <property type="component" value="Unassembled WGS sequence"/>
</dbReference>
<feature type="transmembrane region" description="Helical" evidence="2">
    <location>
        <begin position="610"/>
        <end position="633"/>
    </location>
</feature>
<feature type="transmembrane region" description="Helical" evidence="2">
    <location>
        <begin position="392"/>
        <end position="412"/>
    </location>
</feature>